<dbReference type="Gene3D" id="1.10.20.10">
    <property type="entry name" value="Histone, subunit A"/>
    <property type="match status" value="1"/>
</dbReference>
<gene>
    <name evidence="3" type="ORF">PIIN_04773</name>
</gene>
<evidence type="ECO:0000313" key="4">
    <source>
        <dbReference type="Proteomes" id="UP000007148"/>
    </source>
</evidence>
<name>G4THP5_SERID</name>
<keyword evidence="4" id="KW-1185">Reference proteome</keyword>
<evidence type="ECO:0000313" key="3">
    <source>
        <dbReference type="EMBL" id="CCA70838.1"/>
    </source>
</evidence>
<dbReference type="InterPro" id="IPR009072">
    <property type="entry name" value="Histone-fold"/>
</dbReference>
<protein>
    <recommendedName>
        <fullName evidence="2">Transcription factor CBF/NF-Y/archaeal histone domain-containing protein</fullName>
    </recommendedName>
</protein>
<sequence>MASVSAETGSKTRTRKAMQIDQHMPDAAAGPLPATGRAAAASDRQRKQPKGPKKTTATSQNARELSATTSIALSDEPASFRLSRVQKIVKMDNDSATISTEAVYLLALAAEEITRRITRATLDADQTSDPREITVPDIARSVAAAPSLSFLSDLIPPTVPLSRALEEREHKDTIRHQNPRQLSIQRIHEHFRQLHTAQPHKPLHTGSTTTNSAPRMLLPREGRSAPNAKKANGEPRPIAGGSAGPTAAVPKAFDYKNLPMPPPPGMFFQVPPGVDRNNLRWAPLPTTQDMKTKPLSTSANMSAPTVGPSIHSQPLTPATLPPPARAPLSAGQIGDDGSPETSTTSPIEKHDSPFDAGNLQGRTIYSASDGASGEISQEAKKLRRGRTRASGAGLNPDS</sequence>
<comment type="caution">
    <text evidence="3">The sequence shown here is derived from an EMBL/GenBank/DDBJ whole genome shotgun (WGS) entry which is preliminary data.</text>
</comment>
<proteinExistence type="predicted"/>
<reference evidence="3 4" key="1">
    <citation type="journal article" date="2011" name="PLoS Pathog.">
        <title>Endophytic Life Strategies Decoded by Genome and Transcriptome Analyses of the Mutualistic Root Symbiont Piriformospora indica.</title>
        <authorList>
            <person name="Zuccaro A."/>
            <person name="Lahrmann U."/>
            <person name="Guldener U."/>
            <person name="Langen G."/>
            <person name="Pfiffi S."/>
            <person name="Biedenkopf D."/>
            <person name="Wong P."/>
            <person name="Samans B."/>
            <person name="Grimm C."/>
            <person name="Basiewicz M."/>
            <person name="Murat C."/>
            <person name="Martin F."/>
            <person name="Kogel K.H."/>
        </authorList>
    </citation>
    <scope>NUCLEOTIDE SEQUENCE [LARGE SCALE GENOMIC DNA]</scope>
    <source>
        <strain evidence="3 4">DSM 11827</strain>
    </source>
</reference>
<dbReference type="OrthoDB" id="636685at2759"/>
<dbReference type="Pfam" id="PF00808">
    <property type="entry name" value="CBFD_NFYB_HMF"/>
    <property type="match status" value="1"/>
</dbReference>
<dbReference type="SUPFAM" id="SSF47113">
    <property type="entry name" value="Histone-fold"/>
    <property type="match status" value="1"/>
</dbReference>
<organism evidence="3 4">
    <name type="scientific">Serendipita indica (strain DSM 11827)</name>
    <name type="common">Root endophyte fungus</name>
    <name type="synonym">Piriformospora indica</name>
    <dbReference type="NCBI Taxonomy" id="1109443"/>
    <lineage>
        <taxon>Eukaryota</taxon>
        <taxon>Fungi</taxon>
        <taxon>Dikarya</taxon>
        <taxon>Basidiomycota</taxon>
        <taxon>Agaricomycotina</taxon>
        <taxon>Agaricomycetes</taxon>
        <taxon>Sebacinales</taxon>
        <taxon>Serendipitaceae</taxon>
        <taxon>Serendipita</taxon>
    </lineage>
</organism>
<dbReference type="AlphaFoldDB" id="G4THP5"/>
<feature type="domain" description="Transcription factor CBF/NF-Y/archaeal histone" evidence="2">
    <location>
        <begin position="80"/>
        <end position="139"/>
    </location>
</feature>
<dbReference type="EMBL" id="CAFZ01000096">
    <property type="protein sequence ID" value="CCA70838.1"/>
    <property type="molecule type" value="Genomic_DNA"/>
</dbReference>
<dbReference type="GO" id="GO:0046982">
    <property type="term" value="F:protein heterodimerization activity"/>
    <property type="evidence" value="ECO:0007669"/>
    <property type="project" value="InterPro"/>
</dbReference>
<feature type="region of interest" description="Disordered" evidence="1">
    <location>
        <begin position="196"/>
        <end position="245"/>
    </location>
</feature>
<feature type="compositionally biased region" description="Polar residues" evidence="1">
    <location>
        <begin position="1"/>
        <end position="11"/>
    </location>
</feature>
<evidence type="ECO:0000259" key="2">
    <source>
        <dbReference type="Pfam" id="PF00808"/>
    </source>
</evidence>
<evidence type="ECO:0000256" key="1">
    <source>
        <dbReference type="SAM" id="MobiDB-lite"/>
    </source>
</evidence>
<dbReference type="STRING" id="1109443.G4THP5"/>
<feature type="compositionally biased region" description="Polar residues" evidence="1">
    <location>
        <begin position="285"/>
        <end position="303"/>
    </location>
</feature>
<dbReference type="HOGENOM" id="CLU_692822_0_0_1"/>
<feature type="compositionally biased region" description="Polar residues" evidence="1">
    <location>
        <begin position="55"/>
        <end position="68"/>
    </location>
</feature>
<feature type="region of interest" description="Disordered" evidence="1">
    <location>
        <begin position="1"/>
        <end position="68"/>
    </location>
</feature>
<accession>G4THP5</accession>
<dbReference type="InterPro" id="IPR003958">
    <property type="entry name" value="CBFA_NFYB_domain"/>
</dbReference>
<feature type="region of interest" description="Disordered" evidence="1">
    <location>
        <begin position="278"/>
        <end position="398"/>
    </location>
</feature>
<dbReference type="Proteomes" id="UP000007148">
    <property type="component" value="Unassembled WGS sequence"/>
</dbReference>
<dbReference type="InParanoid" id="G4THP5"/>